<dbReference type="PANTHER" id="PTHR33994">
    <property type="entry name" value="OS04G0515000 PROTEIN"/>
    <property type="match status" value="1"/>
</dbReference>
<dbReference type="Proteomes" id="UP000324897">
    <property type="component" value="Unassembled WGS sequence"/>
</dbReference>
<sequence>MTKVEGEMAAVTAKLDQILKSVEGIPEWKPKVDAAIEQVTRSVADLDSRIGALEAAQSPFEHKQVEADAQGGGVIFTNLKFKEPVSNNHHSSESMAASGLSEEGEEHRTFAGRHPWAAECMVVTLGTTFQQPEFWVKVTGVEGLDRSTDAVTAPIFNFTLRVNYDHGSLGMPVCGKGGSVVVAYAGVPMAHCALPEFCAWLDVVASVPIVATSEGLGLPGEAHSSAWRLIACATVVHGNAAWHGRSAGPAICLSGPQVGQGSTPLP</sequence>
<accession>A0A5J9VIY3</accession>
<proteinExistence type="predicted"/>
<evidence type="ECO:0000313" key="2">
    <source>
        <dbReference type="Proteomes" id="UP000324897"/>
    </source>
</evidence>
<gene>
    <name evidence="1" type="ORF">EJB05_16839</name>
</gene>
<comment type="caution">
    <text evidence="1">The sequence shown here is derived from an EMBL/GenBank/DDBJ whole genome shotgun (WGS) entry which is preliminary data.</text>
</comment>
<organism evidence="1 2">
    <name type="scientific">Eragrostis curvula</name>
    <name type="common">weeping love grass</name>
    <dbReference type="NCBI Taxonomy" id="38414"/>
    <lineage>
        <taxon>Eukaryota</taxon>
        <taxon>Viridiplantae</taxon>
        <taxon>Streptophyta</taxon>
        <taxon>Embryophyta</taxon>
        <taxon>Tracheophyta</taxon>
        <taxon>Spermatophyta</taxon>
        <taxon>Magnoliopsida</taxon>
        <taxon>Liliopsida</taxon>
        <taxon>Poales</taxon>
        <taxon>Poaceae</taxon>
        <taxon>PACMAD clade</taxon>
        <taxon>Chloridoideae</taxon>
        <taxon>Eragrostideae</taxon>
        <taxon>Eragrostidinae</taxon>
        <taxon>Eragrostis</taxon>
    </lineage>
</organism>
<evidence type="ECO:0000313" key="1">
    <source>
        <dbReference type="EMBL" id="TVU34980.1"/>
    </source>
</evidence>
<dbReference type="AlphaFoldDB" id="A0A5J9VIY3"/>
<name>A0A5J9VIY3_9POAL</name>
<keyword evidence="2" id="KW-1185">Reference proteome</keyword>
<reference evidence="1 2" key="1">
    <citation type="journal article" date="2019" name="Sci. Rep.">
        <title>A high-quality genome of Eragrostis curvula grass provides insights into Poaceae evolution and supports new strategies to enhance forage quality.</title>
        <authorList>
            <person name="Carballo J."/>
            <person name="Santos B.A.C.M."/>
            <person name="Zappacosta D."/>
            <person name="Garbus I."/>
            <person name="Selva J.P."/>
            <person name="Gallo C.A."/>
            <person name="Diaz A."/>
            <person name="Albertini E."/>
            <person name="Caccamo M."/>
            <person name="Echenique V."/>
        </authorList>
    </citation>
    <scope>NUCLEOTIDE SEQUENCE [LARGE SCALE GENOMIC DNA]</scope>
    <source>
        <strain evidence="2">cv. Victoria</strain>
        <tissue evidence="1">Leaf</tissue>
    </source>
</reference>
<feature type="non-terminal residue" evidence="1">
    <location>
        <position position="1"/>
    </location>
</feature>
<dbReference type="Gramene" id="TVU34980">
    <property type="protein sequence ID" value="TVU34980"/>
    <property type="gene ID" value="EJB05_16839"/>
</dbReference>
<dbReference type="EMBL" id="RWGY01000009">
    <property type="protein sequence ID" value="TVU34980.1"/>
    <property type="molecule type" value="Genomic_DNA"/>
</dbReference>
<dbReference type="OrthoDB" id="668221at2759"/>
<protein>
    <submittedName>
        <fullName evidence="1">Uncharacterized protein</fullName>
    </submittedName>
</protein>
<dbReference type="PANTHER" id="PTHR33994:SF11">
    <property type="entry name" value="OS01G0771600 PROTEIN"/>
    <property type="match status" value="1"/>
</dbReference>